<proteinExistence type="predicted"/>
<protein>
    <submittedName>
        <fullName evidence="1">Uncharacterized protein</fullName>
    </submittedName>
</protein>
<dbReference type="AlphaFoldDB" id="A0A3N4JR62"/>
<dbReference type="Proteomes" id="UP000276215">
    <property type="component" value="Unassembled WGS sequence"/>
</dbReference>
<sequence length="52" mass="6122">GTSCHTRNALHTYAILHVRMCTRQPERNEILAFLKETDYCMATKLEEKQLKQ</sequence>
<accession>A0A3N4JR62</accession>
<reference evidence="1 2" key="1">
    <citation type="journal article" date="2018" name="Nat. Ecol. Evol.">
        <title>Pezizomycetes genomes reveal the molecular basis of ectomycorrhizal truffle lifestyle.</title>
        <authorList>
            <person name="Murat C."/>
            <person name="Payen T."/>
            <person name="Noel B."/>
            <person name="Kuo A."/>
            <person name="Morin E."/>
            <person name="Chen J."/>
            <person name="Kohler A."/>
            <person name="Krizsan K."/>
            <person name="Balestrini R."/>
            <person name="Da Silva C."/>
            <person name="Montanini B."/>
            <person name="Hainaut M."/>
            <person name="Levati E."/>
            <person name="Barry K.W."/>
            <person name="Belfiori B."/>
            <person name="Cichocki N."/>
            <person name="Clum A."/>
            <person name="Dockter R.B."/>
            <person name="Fauchery L."/>
            <person name="Guy J."/>
            <person name="Iotti M."/>
            <person name="Le Tacon F."/>
            <person name="Lindquist E.A."/>
            <person name="Lipzen A."/>
            <person name="Malagnac F."/>
            <person name="Mello A."/>
            <person name="Molinier V."/>
            <person name="Miyauchi S."/>
            <person name="Poulain J."/>
            <person name="Riccioni C."/>
            <person name="Rubini A."/>
            <person name="Sitrit Y."/>
            <person name="Splivallo R."/>
            <person name="Traeger S."/>
            <person name="Wang M."/>
            <person name="Zifcakova L."/>
            <person name="Wipf D."/>
            <person name="Zambonelli A."/>
            <person name="Paolocci F."/>
            <person name="Nowrousian M."/>
            <person name="Ottonello S."/>
            <person name="Baldrian P."/>
            <person name="Spatafora J.W."/>
            <person name="Henrissat B."/>
            <person name="Nagy L.G."/>
            <person name="Aury J.M."/>
            <person name="Wincker P."/>
            <person name="Grigoriev I.V."/>
            <person name="Bonfante P."/>
            <person name="Martin F.M."/>
        </authorList>
    </citation>
    <scope>NUCLEOTIDE SEQUENCE [LARGE SCALE GENOMIC DNA]</scope>
    <source>
        <strain evidence="1 2">120613-1</strain>
    </source>
</reference>
<name>A0A3N4JR62_9PEZI</name>
<evidence type="ECO:0000313" key="2">
    <source>
        <dbReference type="Proteomes" id="UP000276215"/>
    </source>
</evidence>
<evidence type="ECO:0000313" key="1">
    <source>
        <dbReference type="EMBL" id="RPA99757.1"/>
    </source>
</evidence>
<organism evidence="1 2">
    <name type="scientific">Choiromyces venosus 120613-1</name>
    <dbReference type="NCBI Taxonomy" id="1336337"/>
    <lineage>
        <taxon>Eukaryota</taxon>
        <taxon>Fungi</taxon>
        <taxon>Dikarya</taxon>
        <taxon>Ascomycota</taxon>
        <taxon>Pezizomycotina</taxon>
        <taxon>Pezizomycetes</taxon>
        <taxon>Pezizales</taxon>
        <taxon>Tuberaceae</taxon>
        <taxon>Choiromyces</taxon>
    </lineage>
</organism>
<keyword evidence="2" id="KW-1185">Reference proteome</keyword>
<gene>
    <name evidence="1" type="ORF">L873DRAFT_1806271</name>
</gene>
<feature type="non-terminal residue" evidence="1">
    <location>
        <position position="1"/>
    </location>
</feature>
<dbReference type="EMBL" id="ML120385">
    <property type="protein sequence ID" value="RPA99757.1"/>
    <property type="molecule type" value="Genomic_DNA"/>
</dbReference>